<accession>M4BHF1</accession>
<dbReference type="EnsemblProtists" id="HpaT805827">
    <property type="protein sequence ID" value="HpaP805827"/>
    <property type="gene ID" value="HpaG805827"/>
</dbReference>
<organism evidence="1 2">
    <name type="scientific">Hyaloperonospora arabidopsidis (strain Emoy2)</name>
    <name type="common">Downy mildew agent</name>
    <name type="synonym">Peronospora arabidopsidis</name>
    <dbReference type="NCBI Taxonomy" id="559515"/>
    <lineage>
        <taxon>Eukaryota</taxon>
        <taxon>Sar</taxon>
        <taxon>Stramenopiles</taxon>
        <taxon>Oomycota</taxon>
        <taxon>Peronosporomycetes</taxon>
        <taxon>Peronosporales</taxon>
        <taxon>Peronosporaceae</taxon>
        <taxon>Hyaloperonospora</taxon>
    </lineage>
</organism>
<sequence length="144" mass="15058">MLSTSSRPGIMDVSGRPWIRSCRSDMGELKHSARGCKKLDDGSDAAAPASKAANARFFPACQDDGGSAAYSGLSTNLRSSGADRLMSISATSDSIMRGQFLNASDLAPGGTNKKRSGGSCFKFNRSTCLLHVARALLASVDFST</sequence>
<evidence type="ECO:0000313" key="1">
    <source>
        <dbReference type="EnsemblProtists" id="HpaP805827"/>
    </source>
</evidence>
<dbReference type="HOGENOM" id="CLU_1800174_0_0_1"/>
<dbReference type="InParanoid" id="M4BHF1"/>
<dbReference type="EnsemblProtists" id="HpaT805845">
    <property type="protein sequence ID" value="HpaP805845"/>
    <property type="gene ID" value="HpaG805845"/>
</dbReference>
<dbReference type="AlphaFoldDB" id="M4BHF1"/>
<proteinExistence type="predicted"/>
<dbReference type="VEuPathDB" id="FungiDB:HpaG805845"/>
<keyword evidence="2" id="KW-1185">Reference proteome</keyword>
<evidence type="ECO:0000313" key="2">
    <source>
        <dbReference type="Proteomes" id="UP000011713"/>
    </source>
</evidence>
<name>M4BHF1_HYAAE</name>
<dbReference type="VEuPathDB" id="FungiDB:HpaG805827"/>
<reference evidence="1" key="2">
    <citation type="submission" date="2015-06" db="UniProtKB">
        <authorList>
            <consortium name="EnsemblProtists"/>
        </authorList>
    </citation>
    <scope>IDENTIFICATION</scope>
    <source>
        <strain evidence="1">Emoy2</strain>
    </source>
</reference>
<reference evidence="2" key="1">
    <citation type="journal article" date="2010" name="Science">
        <title>Signatures of adaptation to obligate biotrophy in the Hyaloperonospora arabidopsidis genome.</title>
        <authorList>
            <person name="Baxter L."/>
            <person name="Tripathy S."/>
            <person name="Ishaque N."/>
            <person name="Boot N."/>
            <person name="Cabral A."/>
            <person name="Kemen E."/>
            <person name="Thines M."/>
            <person name="Ah-Fong A."/>
            <person name="Anderson R."/>
            <person name="Badejoko W."/>
            <person name="Bittner-Eddy P."/>
            <person name="Boore J.L."/>
            <person name="Chibucos M.C."/>
            <person name="Coates M."/>
            <person name="Dehal P."/>
            <person name="Delehaunty K."/>
            <person name="Dong S."/>
            <person name="Downton P."/>
            <person name="Dumas B."/>
            <person name="Fabro G."/>
            <person name="Fronick C."/>
            <person name="Fuerstenberg S.I."/>
            <person name="Fulton L."/>
            <person name="Gaulin E."/>
            <person name="Govers F."/>
            <person name="Hughes L."/>
            <person name="Humphray S."/>
            <person name="Jiang R.H."/>
            <person name="Judelson H."/>
            <person name="Kamoun S."/>
            <person name="Kyung K."/>
            <person name="Meijer H."/>
            <person name="Minx P."/>
            <person name="Morris P."/>
            <person name="Nelson J."/>
            <person name="Phuntumart V."/>
            <person name="Qutob D."/>
            <person name="Rehmany A."/>
            <person name="Rougon-Cardoso A."/>
            <person name="Ryden P."/>
            <person name="Torto-Alalibo T."/>
            <person name="Studholme D."/>
            <person name="Wang Y."/>
            <person name="Win J."/>
            <person name="Wood J."/>
            <person name="Clifton S.W."/>
            <person name="Rogers J."/>
            <person name="Van den Ackerveken G."/>
            <person name="Jones J.D."/>
            <person name="McDowell J.M."/>
            <person name="Beynon J."/>
            <person name="Tyler B.M."/>
        </authorList>
    </citation>
    <scope>NUCLEOTIDE SEQUENCE [LARGE SCALE GENOMIC DNA]</scope>
    <source>
        <strain evidence="2">Emoy2</strain>
    </source>
</reference>
<dbReference type="EMBL" id="JH598261">
    <property type="status" value="NOT_ANNOTATED_CDS"/>
    <property type="molecule type" value="Genomic_DNA"/>
</dbReference>
<dbReference type="Proteomes" id="UP000011713">
    <property type="component" value="Unassembled WGS sequence"/>
</dbReference>
<protein>
    <submittedName>
        <fullName evidence="1">Uncharacterized protein</fullName>
    </submittedName>
</protein>